<dbReference type="PANTHER" id="PTHR23430">
    <property type="entry name" value="HISTONE H2A"/>
    <property type="match status" value="1"/>
</dbReference>
<dbReference type="GO" id="GO:0003677">
    <property type="term" value="F:DNA binding"/>
    <property type="evidence" value="ECO:0007669"/>
    <property type="project" value="UniProtKB-KW"/>
</dbReference>
<dbReference type="CDD" id="cd00074">
    <property type="entry name" value="HFD_H2A"/>
    <property type="match status" value="1"/>
</dbReference>
<evidence type="ECO:0000256" key="1">
    <source>
        <dbReference type="ARBA" id="ARBA00022499"/>
    </source>
</evidence>
<dbReference type="PRINTS" id="PR00620">
    <property type="entry name" value="HISTONEH2A"/>
</dbReference>
<feature type="domain" description="Core Histone H2A/H2B/H3" evidence="4">
    <location>
        <begin position="7"/>
        <end position="88"/>
    </location>
</feature>
<dbReference type="InterPro" id="IPR007125">
    <property type="entry name" value="H2A/H2B/H3"/>
</dbReference>
<evidence type="ECO:0000313" key="6">
    <source>
        <dbReference type="WBParaSite" id="PTRK_0001491300.1"/>
    </source>
</evidence>
<keyword evidence="2" id="KW-0238">DNA-binding</keyword>
<feature type="region of interest" description="Disordered" evidence="3">
    <location>
        <begin position="104"/>
        <end position="154"/>
    </location>
</feature>
<dbReference type="Proteomes" id="UP000038045">
    <property type="component" value="Unplaced"/>
</dbReference>
<evidence type="ECO:0000259" key="4">
    <source>
        <dbReference type="Pfam" id="PF00125"/>
    </source>
</evidence>
<proteinExistence type="inferred from homology"/>
<name>A0A0N5A0G6_PARTI</name>
<keyword evidence="1" id="KW-1017">Isopeptide bond</keyword>
<protein>
    <recommendedName>
        <fullName evidence="2">Histone H2A</fullName>
    </recommendedName>
</protein>
<keyword evidence="2" id="KW-0544">Nucleosome core</keyword>
<dbReference type="GO" id="GO:0005634">
    <property type="term" value="C:nucleus"/>
    <property type="evidence" value="ECO:0007669"/>
    <property type="project" value="UniProtKB-SubCell"/>
</dbReference>
<dbReference type="Gene3D" id="1.10.20.10">
    <property type="entry name" value="Histone, subunit A"/>
    <property type="match status" value="1"/>
</dbReference>
<organism evidence="5 6">
    <name type="scientific">Parastrongyloides trichosuri</name>
    <name type="common">Possum-specific nematode worm</name>
    <dbReference type="NCBI Taxonomy" id="131310"/>
    <lineage>
        <taxon>Eukaryota</taxon>
        <taxon>Metazoa</taxon>
        <taxon>Ecdysozoa</taxon>
        <taxon>Nematoda</taxon>
        <taxon>Chromadorea</taxon>
        <taxon>Rhabditida</taxon>
        <taxon>Tylenchina</taxon>
        <taxon>Panagrolaimomorpha</taxon>
        <taxon>Strongyloidoidea</taxon>
        <taxon>Strongyloididae</taxon>
        <taxon>Parastrongyloides</taxon>
    </lineage>
</organism>
<evidence type="ECO:0000256" key="3">
    <source>
        <dbReference type="SAM" id="MobiDB-lite"/>
    </source>
</evidence>
<keyword evidence="5" id="KW-1185">Reference proteome</keyword>
<dbReference type="GO" id="GO:0000786">
    <property type="term" value="C:nucleosome"/>
    <property type="evidence" value="ECO:0007669"/>
    <property type="project" value="UniProtKB-KW"/>
</dbReference>
<dbReference type="InterPro" id="IPR002119">
    <property type="entry name" value="Histone_H2A"/>
</dbReference>
<reference evidence="6" key="1">
    <citation type="submission" date="2017-02" db="UniProtKB">
        <authorList>
            <consortium name="WormBaseParasite"/>
        </authorList>
    </citation>
    <scope>IDENTIFICATION</scope>
</reference>
<keyword evidence="2" id="KW-0158">Chromosome</keyword>
<dbReference type="Pfam" id="PF00125">
    <property type="entry name" value="Histone"/>
    <property type="match status" value="1"/>
</dbReference>
<dbReference type="STRING" id="131310.A0A0N5A0G6"/>
<dbReference type="SUPFAM" id="SSF47113">
    <property type="entry name" value="Histone-fold"/>
    <property type="match status" value="1"/>
</dbReference>
<keyword evidence="2" id="KW-0539">Nucleus</keyword>
<comment type="similarity">
    <text evidence="2">Belongs to the histone H2A family.</text>
</comment>
<dbReference type="SMART" id="SM00414">
    <property type="entry name" value="H2A"/>
    <property type="match status" value="1"/>
</dbReference>
<accession>A0A0N5A0G6</accession>
<dbReference type="WBParaSite" id="PTRK_0001491300.1">
    <property type="protein sequence ID" value="PTRK_0001491300.1"/>
    <property type="gene ID" value="PTRK_0001491300"/>
</dbReference>
<feature type="compositionally biased region" description="Basic and acidic residues" evidence="3">
    <location>
        <begin position="114"/>
        <end position="134"/>
    </location>
</feature>
<evidence type="ECO:0000313" key="5">
    <source>
        <dbReference type="Proteomes" id="UP000038045"/>
    </source>
</evidence>
<comment type="subcellular location">
    <subcellularLocation>
        <location evidence="2">Nucleus</location>
    </subcellularLocation>
</comment>
<comment type="subunit">
    <text evidence="2">The nucleosome is a histone octamer containing two molecules each of H2A, H2B, H3 and H4 assembled in one H3-H4 heterotetramer and two H2A-H2B heterodimers. The octamer wraps approximately 147 bp of DNA.</text>
</comment>
<dbReference type="InterPro" id="IPR009072">
    <property type="entry name" value="Histone-fold"/>
</dbReference>
<sequence length="154" mass="17565">MDGNQTGDTDFKKKSSRKVQQLSFPASDIHKKLKKFTKNQLRIKAEAAVYLEAVIAYSITEMFHISGRIANGRRKKRITPRDIMLAARMDSDFSQLLQGVEFRSSGNYTSSTESKNKSSENKSSNDKIVKRDLSDDYDDEKDLDELEDSDDLED</sequence>
<dbReference type="GO" id="GO:0030527">
    <property type="term" value="F:structural constituent of chromatin"/>
    <property type="evidence" value="ECO:0007669"/>
    <property type="project" value="InterPro"/>
</dbReference>
<dbReference type="GO" id="GO:0046982">
    <property type="term" value="F:protein heterodimerization activity"/>
    <property type="evidence" value="ECO:0007669"/>
    <property type="project" value="InterPro"/>
</dbReference>
<feature type="compositionally biased region" description="Acidic residues" evidence="3">
    <location>
        <begin position="135"/>
        <end position="154"/>
    </location>
</feature>
<dbReference type="AlphaFoldDB" id="A0A0N5A0G6"/>
<evidence type="ECO:0000256" key="2">
    <source>
        <dbReference type="RuleBase" id="RU003767"/>
    </source>
</evidence>